<feature type="compositionally biased region" description="Polar residues" evidence="1">
    <location>
        <begin position="24"/>
        <end position="40"/>
    </location>
</feature>
<dbReference type="Proteomes" id="UP001162480">
    <property type="component" value="Chromosome 3"/>
</dbReference>
<evidence type="ECO:0000313" key="2">
    <source>
        <dbReference type="EMBL" id="CAI9719293.1"/>
    </source>
</evidence>
<evidence type="ECO:0000313" key="3">
    <source>
        <dbReference type="Proteomes" id="UP001162480"/>
    </source>
</evidence>
<accession>A0AA36API2</accession>
<reference evidence="2" key="1">
    <citation type="submission" date="2023-08" db="EMBL/GenBank/DDBJ databases">
        <authorList>
            <person name="Alioto T."/>
            <person name="Alioto T."/>
            <person name="Gomez Garrido J."/>
        </authorList>
    </citation>
    <scope>NUCLEOTIDE SEQUENCE</scope>
</reference>
<evidence type="ECO:0000256" key="1">
    <source>
        <dbReference type="SAM" id="MobiDB-lite"/>
    </source>
</evidence>
<sequence>METPQETEARTNTYQLRKQDSKENTSLSQIKQRQSNNQARYKSGFRRQRTNSERMTLEVDVADFHEKERNPSLMLHYCGNIFNRTSPDCKAFLWSAEKTSLYCGKGKIRNDKVPHTQNLQELIAKEMKVKDTTRHDMNSERKQLELSSIIDIIDNMKLTESVVNVIGNAIKCGEAYVVNKPFCKFRNFPHVIKVRIHLLTNPI</sequence>
<name>A0AA36API2_OCTVU</name>
<gene>
    <name evidence="2" type="ORF">OCTVUL_1B008862</name>
</gene>
<dbReference type="AlphaFoldDB" id="A0AA36API2"/>
<protein>
    <submittedName>
        <fullName evidence="2">Uncharacterized protein</fullName>
    </submittedName>
</protein>
<dbReference type="EMBL" id="OX597816">
    <property type="protein sequence ID" value="CAI9719293.1"/>
    <property type="molecule type" value="Genomic_DNA"/>
</dbReference>
<organism evidence="2 3">
    <name type="scientific">Octopus vulgaris</name>
    <name type="common">Common octopus</name>
    <dbReference type="NCBI Taxonomy" id="6645"/>
    <lineage>
        <taxon>Eukaryota</taxon>
        <taxon>Metazoa</taxon>
        <taxon>Spiralia</taxon>
        <taxon>Lophotrochozoa</taxon>
        <taxon>Mollusca</taxon>
        <taxon>Cephalopoda</taxon>
        <taxon>Coleoidea</taxon>
        <taxon>Octopodiformes</taxon>
        <taxon>Octopoda</taxon>
        <taxon>Incirrata</taxon>
        <taxon>Octopodidae</taxon>
        <taxon>Octopus</taxon>
    </lineage>
</organism>
<feature type="compositionally biased region" description="Polar residues" evidence="1">
    <location>
        <begin position="1"/>
        <end position="16"/>
    </location>
</feature>
<keyword evidence="3" id="KW-1185">Reference proteome</keyword>
<proteinExistence type="predicted"/>
<feature type="region of interest" description="Disordered" evidence="1">
    <location>
        <begin position="1"/>
        <end position="50"/>
    </location>
</feature>